<sequence length="88" mass="10196">MEKKGREVNNVGVHGSTLVMVVVHREKRNKGAMRWGVEVATKKKQEKENKKKRNGRRDRRSGGLSEQTECRWSPRSTFLLNLFKPNSC</sequence>
<accession>A0AAP0JSY5</accession>
<feature type="region of interest" description="Disordered" evidence="1">
    <location>
        <begin position="33"/>
        <end position="69"/>
    </location>
</feature>
<dbReference type="AlphaFoldDB" id="A0AAP0JSY5"/>
<gene>
    <name evidence="2" type="ORF">Scep_009337</name>
</gene>
<comment type="caution">
    <text evidence="2">The sequence shown here is derived from an EMBL/GenBank/DDBJ whole genome shotgun (WGS) entry which is preliminary data.</text>
</comment>
<evidence type="ECO:0000313" key="3">
    <source>
        <dbReference type="Proteomes" id="UP001419268"/>
    </source>
</evidence>
<protein>
    <submittedName>
        <fullName evidence="2">Uncharacterized protein</fullName>
    </submittedName>
</protein>
<evidence type="ECO:0000256" key="1">
    <source>
        <dbReference type="SAM" id="MobiDB-lite"/>
    </source>
</evidence>
<feature type="compositionally biased region" description="Basic residues" evidence="1">
    <location>
        <begin position="50"/>
        <end position="59"/>
    </location>
</feature>
<keyword evidence="3" id="KW-1185">Reference proteome</keyword>
<name>A0AAP0JSY5_9MAGN</name>
<proteinExistence type="predicted"/>
<evidence type="ECO:0000313" key="2">
    <source>
        <dbReference type="EMBL" id="KAK9139656.1"/>
    </source>
</evidence>
<dbReference type="Proteomes" id="UP001419268">
    <property type="component" value="Unassembled WGS sequence"/>
</dbReference>
<organism evidence="2 3">
    <name type="scientific">Stephania cephalantha</name>
    <dbReference type="NCBI Taxonomy" id="152367"/>
    <lineage>
        <taxon>Eukaryota</taxon>
        <taxon>Viridiplantae</taxon>
        <taxon>Streptophyta</taxon>
        <taxon>Embryophyta</taxon>
        <taxon>Tracheophyta</taxon>
        <taxon>Spermatophyta</taxon>
        <taxon>Magnoliopsida</taxon>
        <taxon>Ranunculales</taxon>
        <taxon>Menispermaceae</taxon>
        <taxon>Menispermoideae</taxon>
        <taxon>Cissampelideae</taxon>
        <taxon>Stephania</taxon>
    </lineage>
</organism>
<feature type="compositionally biased region" description="Basic and acidic residues" evidence="1">
    <location>
        <begin position="40"/>
        <end position="49"/>
    </location>
</feature>
<reference evidence="2 3" key="1">
    <citation type="submission" date="2024-01" db="EMBL/GenBank/DDBJ databases">
        <title>Genome assemblies of Stephania.</title>
        <authorList>
            <person name="Yang L."/>
        </authorList>
    </citation>
    <scope>NUCLEOTIDE SEQUENCE [LARGE SCALE GENOMIC DNA]</scope>
    <source>
        <strain evidence="2">JXDWG</strain>
        <tissue evidence="2">Leaf</tissue>
    </source>
</reference>
<dbReference type="EMBL" id="JBBNAG010000004">
    <property type="protein sequence ID" value="KAK9139656.1"/>
    <property type="molecule type" value="Genomic_DNA"/>
</dbReference>